<dbReference type="STRING" id="1758178.GCA_001550095_01256"/>
<evidence type="ECO:0000313" key="4">
    <source>
        <dbReference type="Proteomes" id="UP000217935"/>
    </source>
</evidence>
<evidence type="ECO:0000259" key="2">
    <source>
        <dbReference type="Pfam" id="PF01052"/>
    </source>
</evidence>
<dbReference type="InterPro" id="IPR036429">
    <property type="entry name" value="SpoA-like_sf"/>
</dbReference>
<dbReference type="InterPro" id="IPR001543">
    <property type="entry name" value="FliN-like_C"/>
</dbReference>
<dbReference type="EMBL" id="CP022196">
    <property type="protein sequence ID" value="ATG46292.1"/>
    <property type="molecule type" value="Genomic_DNA"/>
</dbReference>
<name>A0A291G8C1_9RHOB</name>
<reference evidence="3 4" key="1">
    <citation type="submission" date="2017-06" db="EMBL/GenBank/DDBJ databases">
        <title>Celeribacter sp. TSPH2 complete genome sequence.</title>
        <authorList>
            <person name="Woo J.-H."/>
            <person name="Kim H.-S."/>
        </authorList>
    </citation>
    <scope>NUCLEOTIDE SEQUENCE [LARGE SCALE GENOMIC DNA]</scope>
    <source>
        <strain evidence="3 4">TSPH2</strain>
    </source>
</reference>
<sequence>MSDADIISAMRRKAGVGRPPPDVQPLSPAKALRIAAAKAAEDTIGLVLQVLEVSEEKSAISRLPGEVPEHALLSLLEGPQNAYGLAIFDRNTVAAIVEQQTAGRVLSLAPEVRPPTATDSVMCAPLCDRMLRLFEAQLAELPDPPAVAGYHTAAQLREARSIAIAFDDVPYRLYRLKLLLGREGREGEILLIFPHMPVASGPAQGHGHDFGAAFQEAVMRTEARLDTVLHRVSLTLSDVAGLQEGMMIPIPRETLSRVELRAGERLISRARLGQINGKRALRVVLATEDDDALEAELSSSGGFDMAALGGEGFPALSGGMQGEMGMEGELPALGDLPAMGELPPLGDLPPLEDMAGDSVGGFPAVDGLPPLGDGEGFPAMGELPALE</sequence>
<accession>A0A291G8C1</accession>
<dbReference type="KEGG" id="ceh:CEW89_01115"/>
<feature type="domain" description="Flagellar motor switch protein FliN-like C-terminal" evidence="2">
    <location>
        <begin position="217"/>
        <end position="283"/>
    </location>
</feature>
<proteinExistence type="predicted"/>
<gene>
    <name evidence="3" type="ORF">CEW89_01115</name>
</gene>
<organism evidence="3 4">
    <name type="scientific">Celeribacter ethanolicus</name>
    <dbReference type="NCBI Taxonomy" id="1758178"/>
    <lineage>
        <taxon>Bacteria</taxon>
        <taxon>Pseudomonadati</taxon>
        <taxon>Pseudomonadota</taxon>
        <taxon>Alphaproteobacteria</taxon>
        <taxon>Rhodobacterales</taxon>
        <taxon>Roseobacteraceae</taxon>
        <taxon>Celeribacter</taxon>
    </lineage>
</organism>
<dbReference type="Pfam" id="PF01052">
    <property type="entry name" value="FliMN_C"/>
    <property type="match status" value="1"/>
</dbReference>
<dbReference type="Proteomes" id="UP000217935">
    <property type="component" value="Chromosome"/>
</dbReference>
<dbReference type="AlphaFoldDB" id="A0A291G8C1"/>
<evidence type="ECO:0000256" key="1">
    <source>
        <dbReference type="SAM" id="MobiDB-lite"/>
    </source>
</evidence>
<dbReference type="RefSeq" id="WP_096804591.1">
    <property type="nucleotide sequence ID" value="NZ_CP022196.1"/>
</dbReference>
<keyword evidence="4" id="KW-1185">Reference proteome</keyword>
<dbReference type="Gene3D" id="2.30.330.10">
    <property type="entry name" value="SpoA-like"/>
    <property type="match status" value="1"/>
</dbReference>
<feature type="region of interest" description="Disordered" evidence="1">
    <location>
        <begin position="366"/>
        <end position="387"/>
    </location>
</feature>
<dbReference type="OrthoDB" id="7824563at2"/>
<dbReference type="SUPFAM" id="SSF101801">
    <property type="entry name" value="Surface presentation of antigens (SPOA)"/>
    <property type="match status" value="1"/>
</dbReference>
<protein>
    <recommendedName>
        <fullName evidence="2">Flagellar motor switch protein FliN-like C-terminal domain-containing protein</fullName>
    </recommendedName>
</protein>
<evidence type="ECO:0000313" key="3">
    <source>
        <dbReference type="EMBL" id="ATG46292.1"/>
    </source>
</evidence>